<keyword evidence="2" id="KW-0227">DNA damage</keyword>
<dbReference type="SUPFAM" id="SSF54211">
    <property type="entry name" value="Ribosomal protein S5 domain 2-like"/>
    <property type="match status" value="1"/>
</dbReference>
<dbReference type="PANTHER" id="PTHR10073">
    <property type="entry name" value="DNA MISMATCH REPAIR PROTEIN MLH, PMS, MUTL"/>
    <property type="match status" value="1"/>
</dbReference>
<dbReference type="PANTHER" id="PTHR10073:SF47">
    <property type="entry name" value="DNA MISMATCH REPAIR PROTEIN MLH3"/>
    <property type="match status" value="1"/>
</dbReference>
<name>A0A8X6INP3_9ARAC</name>
<dbReference type="SUPFAM" id="SSF55874">
    <property type="entry name" value="ATPase domain of HSP90 chaperone/DNA topoisomerase II/histidine kinase"/>
    <property type="match status" value="1"/>
</dbReference>
<keyword evidence="6" id="KW-1185">Reference proteome</keyword>
<dbReference type="InterPro" id="IPR013507">
    <property type="entry name" value="DNA_mismatch_S5_2-like"/>
</dbReference>
<dbReference type="GO" id="GO:0140664">
    <property type="term" value="F:ATP-dependent DNA damage sensor activity"/>
    <property type="evidence" value="ECO:0007669"/>
    <property type="project" value="InterPro"/>
</dbReference>
<dbReference type="Gene3D" id="3.30.565.10">
    <property type="entry name" value="Histidine kinase-like ATPase, C-terminal domain"/>
    <property type="match status" value="1"/>
</dbReference>
<dbReference type="InterPro" id="IPR037198">
    <property type="entry name" value="MutL_C_sf"/>
</dbReference>
<dbReference type="InterPro" id="IPR042121">
    <property type="entry name" value="MutL_C_regsub"/>
</dbReference>
<evidence type="ECO:0000256" key="2">
    <source>
        <dbReference type="ARBA" id="ARBA00022763"/>
    </source>
</evidence>
<evidence type="ECO:0000259" key="4">
    <source>
        <dbReference type="SMART" id="SM01340"/>
    </source>
</evidence>
<dbReference type="InterPro" id="IPR014762">
    <property type="entry name" value="DNA_mismatch_repair_CS"/>
</dbReference>
<feature type="domain" description="DNA mismatch repair protein S5" evidence="4">
    <location>
        <begin position="212"/>
        <end position="348"/>
    </location>
</feature>
<comment type="caution">
    <text evidence="5">The sequence shown here is derived from an EMBL/GenBank/DDBJ whole genome shotgun (WGS) entry which is preliminary data.</text>
</comment>
<proteinExistence type="inferred from homology"/>
<organism evidence="5 6">
    <name type="scientific">Trichonephila inaurata madagascariensis</name>
    <dbReference type="NCBI Taxonomy" id="2747483"/>
    <lineage>
        <taxon>Eukaryota</taxon>
        <taxon>Metazoa</taxon>
        <taxon>Ecdysozoa</taxon>
        <taxon>Arthropoda</taxon>
        <taxon>Chelicerata</taxon>
        <taxon>Arachnida</taxon>
        <taxon>Araneae</taxon>
        <taxon>Araneomorphae</taxon>
        <taxon>Entelegynae</taxon>
        <taxon>Araneoidea</taxon>
        <taxon>Nephilidae</taxon>
        <taxon>Trichonephila</taxon>
        <taxon>Trichonephila inaurata</taxon>
    </lineage>
</organism>
<dbReference type="SUPFAM" id="SSF118116">
    <property type="entry name" value="DNA mismatch repair protein MutL"/>
    <property type="match status" value="1"/>
</dbReference>
<dbReference type="InterPro" id="IPR014790">
    <property type="entry name" value="MutL_C"/>
</dbReference>
<feature type="domain" description="MutL C-terminal dimerisation" evidence="3">
    <location>
        <begin position="1330"/>
        <end position="1503"/>
    </location>
</feature>
<evidence type="ECO:0000259" key="3">
    <source>
        <dbReference type="SMART" id="SM00853"/>
    </source>
</evidence>
<dbReference type="Pfam" id="PF08676">
    <property type="entry name" value="MutL_C"/>
    <property type="match status" value="1"/>
</dbReference>
<evidence type="ECO:0000256" key="1">
    <source>
        <dbReference type="ARBA" id="ARBA00006082"/>
    </source>
</evidence>
<gene>
    <name evidence="5" type="primary">MLH3</name>
    <name evidence="5" type="ORF">TNIN_380651</name>
</gene>
<dbReference type="Gene3D" id="3.30.230.10">
    <property type="match status" value="1"/>
</dbReference>
<dbReference type="Gene3D" id="3.30.1370.100">
    <property type="entry name" value="MutL, C-terminal domain, regulatory subdomain"/>
    <property type="match status" value="1"/>
</dbReference>
<evidence type="ECO:0000313" key="6">
    <source>
        <dbReference type="Proteomes" id="UP000886998"/>
    </source>
</evidence>
<accession>A0A8X6INP3</accession>
<dbReference type="Pfam" id="PF13589">
    <property type="entry name" value="HATPase_c_3"/>
    <property type="match status" value="1"/>
</dbReference>
<dbReference type="Proteomes" id="UP000886998">
    <property type="component" value="Unassembled WGS sequence"/>
</dbReference>
<dbReference type="InterPro" id="IPR020568">
    <property type="entry name" value="Ribosomal_Su5_D2-typ_SF"/>
</dbReference>
<dbReference type="Pfam" id="PF01119">
    <property type="entry name" value="DNA_mis_repair"/>
    <property type="match status" value="1"/>
</dbReference>
<dbReference type="InterPro" id="IPR014721">
    <property type="entry name" value="Ribsml_uS5_D2-typ_fold_subgr"/>
</dbReference>
<dbReference type="GO" id="GO:0005524">
    <property type="term" value="F:ATP binding"/>
    <property type="evidence" value="ECO:0007669"/>
    <property type="project" value="InterPro"/>
</dbReference>
<dbReference type="SMART" id="SM01340">
    <property type="entry name" value="DNA_mis_repair"/>
    <property type="match status" value="1"/>
</dbReference>
<dbReference type="GO" id="GO:0032300">
    <property type="term" value="C:mismatch repair complex"/>
    <property type="evidence" value="ECO:0007669"/>
    <property type="project" value="InterPro"/>
</dbReference>
<evidence type="ECO:0000313" key="5">
    <source>
        <dbReference type="EMBL" id="GFS53775.1"/>
    </source>
</evidence>
<dbReference type="InterPro" id="IPR042120">
    <property type="entry name" value="MutL_C_dimsub"/>
</dbReference>
<sequence length="1561" mass="177749">MKINVLDSNVVKKLRSDVAFTSVSHCVEELVWNSIDARATCIAVRLNLPFYKIQVIDNGDGIPSDQMDLVGKRYATSKCHSIEDLQNLQYGGFRGEALSSLKDISSNLMIESRASGCAETYCKIFNHGKSRSTTISVNHRPSKGTTVTVFNFMYNRPVRRNAISEAIDVEESCKLLQSIALIHPDISFSLMNEVTGEMCLQFKKCSSLYFAFVQLFGKDKARNLKTLDHHSENYKISGCISTDCFPLKNYQFLYVNKRLILKTRLHKLINNVLNKFLSGKHKAECDALSSSPQILSPSKNQYCAFVLNLTCPRDAYDTIFDRKRTLVEFSEWDKVSSVVHDSLIGFLVNQRLFSDPSRKSDNQLLNLEDTESRNKFLNLGVDNFRNGLFSHAVKRRNVAAETSNNTTDVVFGEANTNAECIQLDSLQVLEPEFSMPVEDGSTALSFVDQRNVNIEKDDNTKKNHSEEEPVSKSNYTDRSFIHLKSLNVDASIFSDLKRNNNYKISETRDSFSLSGPPSTSEVESPFKISPKSLFPVEKPIRLTVPTKSTLSLLEKERRGSNALQKLKEKYLHVPQKRSKTLSNLYEESRRFNSKMHNQAFNNNLNRNINLFKETDNINEETESIFVVKNKNEPRITSKYTFQEDSALSPLKRLRRCKNLKALPSVKTIQEDKIIENITKETNIQIDSLCERDNSGSSQPLTLEGKSIIKDFSHLKSFQALNDELKYDALLQEKSNDDHSSIDISNNIHVVHSKFEKSDHSDNLQEKQKVVIDKEHIHLLNKATTEKSFFKIKEVTNDERKGNSFLNKLQTYEELVKLPCYVGLHEMKFNQETIDREFASNTFELNNFLHCSKELAKEHTIDISDIQTSQTQKENEKFENIDQVLNSTDDNSVPTSELSDLHSKKFYNFETKVKHTNSSLNPLQIADIEVLPFICHKDQQSSESSDYNLTEKVSSFVNGNFSGNSSVCAISVLSDINSKLVAEECLSVNPSPILSSLESEKYEPASSSECSFTVDYNTNENEINILADDVHDSVVYDEYNSMVGSSCDLKFASTCVTSDSLSQKDISVNDDSKTASSEELKLNFAIKDHSNKDSSLSSLNAEDILPKDNTIACTVTDPPTNMVPSTFSSNEAFVSFHKHNLEPIVEQSCESDSPHIEPLLNPNEERRWICKINEGNKHVAYIDSITGNSSYFAPDLHNEEEKQSVNEESAKDHVKKPHFFLTHDFSPFVPESTSSRSSLDVSKEICNLQTDLNNYMEEKETLDWERKWRYPIKEVDTNDDIQNMYKEWENPMFDISSEGINLEKSQISSLPHMCILNSYRFTQSSLNSLKVIGQVDCKFIACIIQEFSDSFQNKNLLVLFDQHAVHERVRLEELMEDLFEMKDNKRIVKTMQVNPHIKITLEPEEMRLLHSYHLFLKEIGFDTYFTDEENIISVSSLPSCLVNKENNQLKKRLSETVTVVEKIIKEWLDSLMQTRSISSVLPKTLSAVLNSQACRGAVKFGDPLDLSQCEHLLTALSKCKLPFQCAHGRPSIAPILDISKIESLNKKRIMPKLWKLRKTFTE</sequence>
<dbReference type="PROSITE" id="PS00058">
    <property type="entry name" value="DNA_MISMATCH_REPAIR_1"/>
    <property type="match status" value="1"/>
</dbReference>
<dbReference type="GO" id="GO:0030983">
    <property type="term" value="F:mismatched DNA binding"/>
    <property type="evidence" value="ECO:0007669"/>
    <property type="project" value="InterPro"/>
</dbReference>
<dbReference type="SMART" id="SM00853">
    <property type="entry name" value="MutL_C"/>
    <property type="match status" value="1"/>
</dbReference>
<dbReference type="GO" id="GO:0016887">
    <property type="term" value="F:ATP hydrolysis activity"/>
    <property type="evidence" value="ECO:0007669"/>
    <property type="project" value="InterPro"/>
</dbReference>
<reference evidence="5" key="1">
    <citation type="submission" date="2020-08" db="EMBL/GenBank/DDBJ databases">
        <title>Multicomponent nature underlies the extraordinary mechanical properties of spider dragline silk.</title>
        <authorList>
            <person name="Kono N."/>
            <person name="Nakamura H."/>
            <person name="Mori M."/>
            <person name="Yoshida Y."/>
            <person name="Ohtoshi R."/>
            <person name="Malay A.D."/>
            <person name="Moran D.A.P."/>
            <person name="Tomita M."/>
            <person name="Numata K."/>
            <person name="Arakawa K."/>
        </authorList>
    </citation>
    <scope>NUCLEOTIDE SEQUENCE</scope>
</reference>
<dbReference type="Gene3D" id="3.30.1540.20">
    <property type="entry name" value="MutL, C-terminal domain, dimerisation subdomain"/>
    <property type="match status" value="1"/>
</dbReference>
<protein>
    <submittedName>
        <fullName evidence="5">DNA mismatch repair protein Mlh3</fullName>
    </submittedName>
</protein>
<dbReference type="EMBL" id="BMAV01026836">
    <property type="protein sequence ID" value="GFS53775.1"/>
    <property type="molecule type" value="Genomic_DNA"/>
</dbReference>
<dbReference type="InterPro" id="IPR036890">
    <property type="entry name" value="HATPase_C_sf"/>
</dbReference>
<dbReference type="GO" id="GO:0006298">
    <property type="term" value="P:mismatch repair"/>
    <property type="evidence" value="ECO:0007669"/>
    <property type="project" value="InterPro"/>
</dbReference>
<dbReference type="OrthoDB" id="429932at2759"/>
<dbReference type="InterPro" id="IPR038973">
    <property type="entry name" value="MutL/Mlh/Pms-like"/>
</dbReference>
<comment type="similarity">
    <text evidence="1">Belongs to the DNA mismatch repair MutL/HexB family.</text>
</comment>